<dbReference type="PANTHER" id="PTHR15040:SF1">
    <property type="entry name" value="DERMATOPONTIN-LIKE ISOFORM X1"/>
    <property type="match status" value="1"/>
</dbReference>
<dbReference type="GO" id="GO:0005615">
    <property type="term" value="C:extracellular space"/>
    <property type="evidence" value="ECO:0007669"/>
    <property type="project" value="TreeGrafter"/>
</dbReference>
<keyword evidence="5" id="KW-0732">Signal</keyword>
<feature type="chain" id="PRO_5043049928" description="Hemagglutinin/amebocyte aggregation factor-like" evidence="5">
    <location>
        <begin position="20"/>
        <end position="169"/>
    </location>
</feature>
<comment type="subcellular location">
    <subcellularLocation>
        <location evidence="1">Secreted</location>
    </subcellularLocation>
</comment>
<comment type="similarity">
    <text evidence="2">Belongs to the dermatopontin family.</text>
</comment>
<keyword evidence="4" id="KW-1015">Disulfide bond</keyword>
<keyword evidence="7" id="KW-1185">Reference proteome</keyword>
<dbReference type="PANTHER" id="PTHR15040">
    <property type="entry name" value="DERMATOPONTIN-RELATED"/>
    <property type="match status" value="1"/>
</dbReference>
<keyword evidence="3" id="KW-0964">Secreted</keyword>
<dbReference type="Proteomes" id="UP001347796">
    <property type="component" value="Unassembled WGS sequence"/>
</dbReference>
<protein>
    <recommendedName>
        <fullName evidence="8">Hemagglutinin/amebocyte aggregation factor-like</fullName>
    </recommendedName>
</protein>
<name>A0AAN8KE00_PATCE</name>
<dbReference type="InterPro" id="IPR026645">
    <property type="entry name" value="Dermatopontin"/>
</dbReference>
<accession>A0AAN8KE00</accession>
<dbReference type="AlphaFoldDB" id="A0AAN8KE00"/>
<evidence type="ECO:0000256" key="2">
    <source>
        <dbReference type="ARBA" id="ARBA00008712"/>
    </source>
</evidence>
<organism evidence="6 7">
    <name type="scientific">Patella caerulea</name>
    <name type="common">Rayed Mediterranean limpet</name>
    <dbReference type="NCBI Taxonomy" id="87958"/>
    <lineage>
        <taxon>Eukaryota</taxon>
        <taxon>Metazoa</taxon>
        <taxon>Spiralia</taxon>
        <taxon>Lophotrochozoa</taxon>
        <taxon>Mollusca</taxon>
        <taxon>Gastropoda</taxon>
        <taxon>Patellogastropoda</taxon>
        <taxon>Patelloidea</taxon>
        <taxon>Patellidae</taxon>
        <taxon>Patella</taxon>
    </lineage>
</organism>
<evidence type="ECO:0000256" key="5">
    <source>
        <dbReference type="SAM" id="SignalP"/>
    </source>
</evidence>
<dbReference type="GO" id="GO:0030199">
    <property type="term" value="P:collagen fibril organization"/>
    <property type="evidence" value="ECO:0007669"/>
    <property type="project" value="TreeGrafter"/>
</dbReference>
<sequence>METVKILLVLCFILECCNCWINEFDGPLSYECLPGQELAQIVSRHNNYYEDRQWDFQCGNTGVLATSCKWTNNVNHYGKTINFNCASGGVIVGLRSYPNKKYQDRVFDVKCCYVKNPSKSCKWTGYVNSYDGWLQYYIPPYKYINGIYSKYSGYHRDRIFEFHECYLPK</sequence>
<evidence type="ECO:0000313" key="7">
    <source>
        <dbReference type="Proteomes" id="UP001347796"/>
    </source>
</evidence>
<dbReference type="GO" id="GO:0031012">
    <property type="term" value="C:extracellular matrix"/>
    <property type="evidence" value="ECO:0007669"/>
    <property type="project" value="TreeGrafter"/>
</dbReference>
<proteinExistence type="inferred from homology"/>
<evidence type="ECO:0000313" key="6">
    <source>
        <dbReference type="EMBL" id="KAK6194601.1"/>
    </source>
</evidence>
<evidence type="ECO:0000256" key="1">
    <source>
        <dbReference type="ARBA" id="ARBA00004613"/>
    </source>
</evidence>
<gene>
    <name evidence="6" type="ORF">SNE40_000207</name>
</gene>
<evidence type="ECO:0000256" key="3">
    <source>
        <dbReference type="ARBA" id="ARBA00022525"/>
    </source>
</evidence>
<reference evidence="6 7" key="1">
    <citation type="submission" date="2024-01" db="EMBL/GenBank/DDBJ databases">
        <title>The genome of the rayed Mediterranean limpet Patella caerulea (Linnaeus, 1758).</title>
        <authorList>
            <person name="Anh-Thu Weber A."/>
            <person name="Halstead-Nussloch G."/>
        </authorList>
    </citation>
    <scope>NUCLEOTIDE SEQUENCE [LARGE SCALE GENOMIC DNA]</scope>
    <source>
        <strain evidence="6">AATW-2023a</strain>
        <tissue evidence="6">Whole specimen</tissue>
    </source>
</reference>
<feature type="signal peptide" evidence="5">
    <location>
        <begin position="1"/>
        <end position="19"/>
    </location>
</feature>
<dbReference type="Pfam" id="PF14704">
    <property type="entry name" value="DERM"/>
    <property type="match status" value="1"/>
</dbReference>
<evidence type="ECO:0000256" key="4">
    <source>
        <dbReference type="ARBA" id="ARBA00023157"/>
    </source>
</evidence>
<dbReference type="EMBL" id="JAZGQO010000001">
    <property type="protein sequence ID" value="KAK6194601.1"/>
    <property type="molecule type" value="Genomic_DNA"/>
</dbReference>
<comment type="caution">
    <text evidence="6">The sequence shown here is derived from an EMBL/GenBank/DDBJ whole genome shotgun (WGS) entry which is preliminary data.</text>
</comment>
<evidence type="ECO:0008006" key="8">
    <source>
        <dbReference type="Google" id="ProtNLM"/>
    </source>
</evidence>